<evidence type="ECO:0000313" key="1">
    <source>
        <dbReference type="EMBL" id="EDR29089.1"/>
    </source>
</evidence>
<sequence length="290" mass="33730">MEAIGSKYLNKNNILTTRYFNNNTLYLDTIKSSDGMTTINVKDILSNNEIDEIKEKMKETNIYIDDIRDDVSQLITLNTTNMNEINNLTSQLISLSSLVNETLYSPLYFNEETIIKMNGLKSYINDKINNIPKGITENNKVINGIIVKQLINYGNEEVKFESVVPFTNFNHHFYYDDKTYNLKQNNLFISFGRKSIDCSAIMKYCCNSNSSDEYVYTYSNKNYYVAEIYYVFNQTKSNEYEISLCHINLDGSYNKIKTFDKIKVSDLVQEREETIDETEYILPSLPKLTV</sequence>
<dbReference type="KEGG" id="edi:EDI_088490"/>
<keyword evidence="2" id="KW-1185">Reference proteome</keyword>
<accession>B0E8Q3</accession>
<proteinExistence type="predicted"/>
<dbReference type="RefSeq" id="XP_001734739.1">
    <property type="nucleotide sequence ID" value="XM_001734687.1"/>
</dbReference>
<evidence type="ECO:0000313" key="2">
    <source>
        <dbReference type="Proteomes" id="UP000008076"/>
    </source>
</evidence>
<name>B0E8Q3_ENTDS</name>
<protein>
    <submittedName>
        <fullName evidence="1">Uncharacterized protein</fullName>
    </submittedName>
</protein>
<dbReference type="eggNOG" id="ENOG502RF4M">
    <property type="taxonomic scope" value="Eukaryota"/>
</dbReference>
<gene>
    <name evidence="1" type="ORF">EDI_088490</name>
</gene>
<organism evidence="2">
    <name type="scientific">Entamoeba dispar (strain ATCC PRA-260 / SAW760)</name>
    <dbReference type="NCBI Taxonomy" id="370354"/>
    <lineage>
        <taxon>Eukaryota</taxon>
        <taxon>Amoebozoa</taxon>
        <taxon>Evosea</taxon>
        <taxon>Archamoebae</taxon>
        <taxon>Mastigamoebida</taxon>
        <taxon>Entamoebidae</taxon>
        <taxon>Entamoeba</taxon>
    </lineage>
</organism>
<dbReference type="EMBL" id="DS548180">
    <property type="protein sequence ID" value="EDR29089.1"/>
    <property type="molecule type" value="Genomic_DNA"/>
</dbReference>
<dbReference type="GeneID" id="5879666"/>
<dbReference type="VEuPathDB" id="AmoebaDB:EDI_088490"/>
<dbReference type="AlphaFoldDB" id="B0E8Q3"/>
<reference evidence="2" key="1">
    <citation type="submission" date="2007-12" db="EMBL/GenBank/DDBJ databases">
        <title>Annotation of Entamoeba dispar SAW760.</title>
        <authorList>
            <person name="Lorenzi H."/>
            <person name="Inman J."/>
            <person name="Schobel S."/>
            <person name="Amedeo P."/>
            <person name="Caler E."/>
        </authorList>
    </citation>
    <scope>NUCLEOTIDE SEQUENCE [LARGE SCALE GENOMIC DNA]</scope>
    <source>
        <strain evidence="2">ATCC PRA-260 / SAW760</strain>
    </source>
</reference>
<dbReference type="Proteomes" id="UP000008076">
    <property type="component" value="Unassembled WGS sequence"/>
</dbReference>